<name>A0ABM6LHB4_9BACI</name>
<keyword evidence="1" id="KW-0472">Membrane</keyword>
<dbReference type="InterPro" id="IPR011642">
    <property type="entry name" value="Gate_dom"/>
</dbReference>
<accession>A0ABM6LHB4</accession>
<keyword evidence="1" id="KW-1133">Transmembrane helix</keyword>
<keyword evidence="4" id="KW-1185">Reference proteome</keyword>
<evidence type="ECO:0000313" key="4">
    <source>
        <dbReference type="Proteomes" id="UP000196877"/>
    </source>
</evidence>
<evidence type="ECO:0000256" key="1">
    <source>
        <dbReference type="SAM" id="Phobius"/>
    </source>
</evidence>
<keyword evidence="1" id="KW-0812">Transmembrane</keyword>
<feature type="transmembrane region" description="Helical" evidence="1">
    <location>
        <begin position="38"/>
        <end position="58"/>
    </location>
</feature>
<feature type="transmembrane region" description="Helical" evidence="1">
    <location>
        <begin position="88"/>
        <end position="112"/>
    </location>
</feature>
<reference evidence="3 4" key="1">
    <citation type="submission" date="2017-06" db="EMBL/GenBank/DDBJ databases">
        <title>Genome sequence of Bacillus sonorensis strain SRCM101395.</title>
        <authorList>
            <person name="Cho S.H."/>
        </authorList>
    </citation>
    <scope>NUCLEOTIDE SEQUENCE [LARGE SCALE GENOMIC DNA]</scope>
    <source>
        <strain evidence="3 4">SRCM101395</strain>
    </source>
</reference>
<protein>
    <submittedName>
        <fullName evidence="3">Spore maturation protein</fullName>
    </submittedName>
</protein>
<feature type="transmembrane region" description="Helical" evidence="1">
    <location>
        <begin position="6"/>
        <end position="26"/>
    </location>
</feature>
<dbReference type="EMBL" id="CP021920">
    <property type="protein sequence ID" value="ASB88653.1"/>
    <property type="molecule type" value="Genomic_DNA"/>
</dbReference>
<feature type="domain" description="Nucleoside transporter/FeoB GTPase Gate" evidence="2">
    <location>
        <begin position="42"/>
        <end position="151"/>
    </location>
</feature>
<gene>
    <name evidence="3" type="ORF">S101395_02145</name>
</gene>
<feature type="transmembrane region" description="Helical" evidence="1">
    <location>
        <begin position="165"/>
        <end position="188"/>
    </location>
</feature>
<organism evidence="3 4">
    <name type="scientific">Bacillus sonorensis</name>
    <dbReference type="NCBI Taxonomy" id="119858"/>
    <lineage>
        <taxon>Bacteria</taxon>
        <taxon>Bacillati</taxon>
        <taxon>Bacillota</taxon>
        <taxon>Bacilli</taxon>
        <taxon>Bacillales</taxon>
        <taxon>Bacillaceae</taxon>
        <taxon>Bacillus</taxon>
    </lineage>
</organism>
<feature type="transmembrane region" description="Helical" evidence="1">
    <location>
        <begin position="133"/>
        <end position="153"/>
    </location>
</feature>
<proteinExistence type="predicted"/>
<evidence type="ECO:0000259" key="2">
    <source>
        <dbReference type="Pfam" id="PF07670"/>
    </source>
</evidence>
<dbReference type="Proteomes" id="UP000196877">
    <property type="component" value="Chromosome"/>
</dbReference>
<dbReference type="RefSeq" id="WP_006636458.1">
    <property type="nucleotide sequence ID" value="NZ_BORD01000005.1"/>
</dbReference>
<evidence type="ECO:0000313" key="3">
    <source>
        <dbReference type="EMBL" id="ASB88653.1"/>
    </source>
</evidence>
<sequence>MVNIIWVGLTVIGLVFALFNGTVQDVNEAVFNGAKEAVTIAIGLMSVLVFWLGLMKIAEQSGLLDKFSRLCRPFISKLFPEIPPDHPAMGYILSNLMANFFGLGNAATPLGIKAMEQMKSLNQNRAEASRSMITFLAVNTSSITLIPTTVIAVRMTYDAKSPTDIVGPTILATLISGIFAIIIDRYFYYRRKKKKG</sequence>
<dbReference type="Pfam" id="PF07670">
    <property type="entry name" value="Gate"/>
    <property type="match status" value="1"/>
</dbReference>
<dbReference type="GeneID" id="92853908"/>